<evidence type="ECO:0000256" key="11">
    <source>
        <dbReference type="RuleBase" id="RU361193"/>
    </source>
</evidence>
<dbReference type="GO" id="GO:0005509">
    <property type="term" value="F:calcium ion binding"/>
    <property type="evidence" value="ECO:0007669"/>
    <property type="project" value="InterPro"/>
</dbReference>
<evidence type="ECO:0000256" key="3">
    <source>
        <dbReference type="ARBA" id="ARBA00007658"/>
    </source>
</evidence>
<feature type="compositionally biased region" description="Pro residues" evidence="13">
    <location>
        <begin position="1082"/>
        <end position="1092"/>
    </location>
</feature>
<sequence>MSKLDHIIEMYRSHPISLSIRSLRHRPYFRHGVYAFVGFVALVFLWSLYPRRDSLILPPEVETDIPEVSPEVWEERAQRVKQAYIHAYSGYERLASPHDELRPVSGGYVDNFNGWGVSIVDGLDTMLLLGLKDEYRRALEQVEKIEFNLDEAKVAPYFETVIRYLGGLLSAYAISPDDILLKRADELAEKLDPVFDTPSGLPRYGINPSTGKVEGPEIGILAEIASLQMEYTTLAKLTGKKKWMDRVNTVVQALAKGNLKDTGGMLPIGWNLTNAQPNDARLSAGAQADSAHEYLLKQYLLTAKTDKTNLEMYIRATTHMIANLMYLSPTRHLLYITDSDASNYETRARPTHAFEHLSCFLPGLLALGAHTLPLDNLASVGISLEELASRDDFGDAGHSYRLLGQYNLKDLHMWAAQGLAQTCWITYADQPTGLGPDEMKFTANFDRQTRRSGYLWMDAVESWKKSGARGVPPGVEDKKAVRITEEMRLKGDTWSRDYAMKKTGYLLRPETIESLYILWRITGDVKWRHYGWRIFNAIELNTKTQYGYASLRTVERMPPVKEDDMPSSLLSLGLWTLLVDEEEMESAPIISHGEELNTTGYEEQQYTTREKGKSKALEGGDDNGQSKVGPTVLDTRLLLGQIPSFAATASSNKRGRGRPQKPKTDDPIERGRGRKKKVDVGTNSDIPKVKWKVVNRQKARKDAEALGDQLRHEESGGIPVCRPGVWCSSKFELLSILPELSGKACVNGISWTQSPTPVILLDGGSGITISGMDNEAITMDIIMTRDFECLPTSMCDANGVPLSLPRTSDNMLEALLGSTVSISAPTTQRPREGKGNRAAASLSAKREVQSSPNRHDHPRRPIHTTQVEPRAKPITFRTNDASQGPIRGSEAQGHGHSGTETSFIIIQEATQACKNEFPTTTKQQGGQGSPAKTKRLTIKIPPAKSPISRNSRHENTLRVAPPVKEECTSPILPATSGGSVSQGPAPTPVSSRKRKRTDGQHHTVGSRASKRLRHREPSVGPLQFAGCGKSGSGSPTTSGPLIPKGPSTINTSVEGKVTRPNLSVDTSIAIGLLMGPLSPLTPLSPSPSPSPSPLSLTRLPSERHGSPLSPTLRRSSRIAVKNGEEREGMQSTTLHIKRGTKRKQSALETGDQVTLNGDMHSLVEQKASTLPKFKKYKTAEGAAPASVIGLSQAPEDGTKVAYPAYHQSPSNDHRSGHEHDKPVRDRSATPVPMLETAVLLTGPIVDSTPVLPVGVQADGQEGAHEIEKQEDIFNMSTSTGVTQGDLASHHISRPITEPSDALAPATAHNSFVESHPINNSVEQYSVSQPSLCVPIDRKEFEDFKSLLDSGFPLGAPEEVQVLDLTFKEGTLVLPIITRELFGPLSMRRIPEEFRYMYVGYWQVVGTQKTRVKASSRIKPGNGQSHFVMGRVQWSFKLRWHASGEEDLGYPNLPWWNPFQPAISRLVGSVERLSLSQGPEKSKDEFVTSSSSLPCLWSPSLLMPGPDNEEGPNSGDDRSVRGWYCSDCGKLNRQTFWRRRKCGSSFCKDKPITSCPVRRLDVVRERGQQQPMVLPINTQPNFIDPLISEWNDGIKTITSKFSEHSCNSQDGVTCTDAWAKHIFTGNLSYLQEDQTQLFEDMQRDVIFERKPLDTMPYFTYAVAASSDTFSLAKSFGTLSVSCDTAPKCMANASDLLLHISRCYGETDVSRVLGLVALAWSTNGRRKGDTCLVAKHQTIVIMNLGCDTVIDLLPHSSSTISPSKIPPTPVPSPIKTEVQEEPSLNVASDWTQLIPLEPEPDEQEDKPSLVTEPQHMNEVASTLEIVKTQERHQKTSKVEISKFTLVHGDSLILAGDDFEYTIQREGTSILLLGVLA</sequence>
<name>A0AAW0DWD6_9AGAR</name>
<feature type="disulfide bond" evidence="10">
    <location>
        <begin position="359"/>
        <end position="423"/>
    </location>
</feature>
<dbReference type="GO" id="GO:0005783">
    <property type="term" value="C:endoplasmic reticulum"/>
    <property type="evidence" value="ECO:0007669"/>
    <property type="project" value="TreeGrafter"/>
</dbReference>
<gene>
    <name evidence="15" type="ORF">VNI00_002811</name>
</gene>
<dbReference type="GO" id="GO:0004571">
    <property type="term" value="F:mannosyl-oligosaccharide 1,2-alpha-mannosidase activity"/>
    <property type="evidence" value="ECO:0007669"/>
    <property type="project" value="UniProtKB-EC"/>
</dbReference>
<dbReference type="GO" id="GO:0016020">
    <property type="term" value="C:membrane"/>
    <property type="evidence" value="ECO:0007669"/>
    <property type="project" value="InterPro"/>
</dbReference>
<evidence type="ECO:0000313" key="16">
    <source>
        <dbReference type="Proteomes" id="UP001383192"/>
    </source>
</evidence>
<keyword evidence="6" id="KW-0106">Calcium</keyword>
<dbReference type="GO" id="GO:0005975">
    <property type="term" value="P:carbohydrate metabolic process"/>
    <property type="evidence" value="ECO:0007669"/>
    <property type="project" value="InterPro"/>
</dbReference>
<feature type="compositionally biased region" description="Polar residues" evidence="13">
    <location>
        <begin position="596"/>
        <end position="607"/>
    </location>
</feature>
<feature type="compositionally biased region" description="Basic and acidic residues" evidence="13">
    <location>
        <begin position="608"/>
        <end position="618"/>
    </location>
</feature>
<comment type="pathway">
    <text evidence="2">Protein modification; protein glycosylation.</text>
</comment>
<comment type="caution">
    <text evidence="15">The sequence shown here is derived from an EMBL/GenBank/DDBJ whole genome shotgun (WGS) entry which is preliminary data.</text>
</comment>
<feature type="compositionally biased region" description="Basic residues" evidence="13">
    <location>
        <begin position="1135"/>
        <end position="1144"/>
    </location>
</feature>
<comment type="cofactor">
    <cofactor evidence="1">
        <name>Ca(2+)</name>
        <dbReference type="ChEBI" id="CHEBI:29108"/>
    </cofactor>
</comment>
<dbReference type="EMBL" id="JAYKXP010000007">
    <property type="protein sequence ID" value="KAK7056258.1"/>
    <property type="molecule type" value="Genomic_DNA"/>
</dbReference>
<dbReference type="Gene3D" id="1.50.10.10">
    <property type="match status" value="1"/>
</dbReference>
<dbReference type="SUPFAM" id="SSF48225">
    <property type="entry name" value="Seven-hairpin glycosidases"/>
    <property type="match status" value="1"/>
</dbReference>
<evidence type="ECO:0000256" key="1">
    <source>
        <dbReference type="ARBA" id="ARBA00001913"/>
    </source>
</evidence>
<evidence type="ECO:0000256" key="8">
    <source>
        <dbReference type="ARBA" id="ARBA00047669"/>
    </source>
</evidence>
<dbReference type="Proteomes" id="UP001383192">
    <property type="component" value="Unassembled WGS sequence"/>
</dbReference>
<evidence type="ECO:0000256" key="6">
    <source>
        <dbReference type="ARBA" id="ARBA00022837"/>
    </source>
</evidence>
<evidence type="ECO:0000256" key="14">
    <source>
        <dbReference type="SAM" id="Phobius"/>
    </source>
</evidence>
<evidence type="ECO:0000256" key="12">
    <source>
        <dbReference type="SAM" id="Coils"/>
    </source>
</evidence>
<feature type="compositionally biased region" description="Basic and acidic residues" evidence="13">
    <location>
        <begin position="662"/>
        <end position="671"/>
    </location>
</feature>
<keyword evidence="12" id="KW-0175">Coiled coil</keyword>
<evidence type="ECO:0000256" key="13">
    <source>
        <dbReference type="SAM" id="MobiDB-lite"/>
    </source>
</evidence>
<evidence type="ECO:0000256" key="4">
    <source>
        <dbReference type="ARBA" id="ARBA00022723"/>
    </source>
</evidence>
<feature type="region of interest" description="Disordered" evidence="13">
    <location>
        <begin position="590"/>
        <end position="629"/>
    </location>
</feature>
<feature type="transmembrane region" description="Helical" evidence="14">
    <location>
        <begin position="28"/>
        <end position="49"/>
    </location>
</feature>
<accession>A0AAW0DWD6</accession>
<dbReference type="InterPro" id="IPR012341">
    <property type="entry name" value="6hp_glycosidase-like_sf"/>
</dbReference>
<evidence type="ECO:0000313" key="15">
    <source>
        <dbReference type="EMBL" id="KAK7056258.1"/>
    </source>
</evidence>
<feature type="region of interest" description="Disordered" evidence="13">
    <location>
        <begin position="1204"/>
        <end position="1230"/>
    </location>
</feature>
<evidence type="ECO:0000256" key="10">
    <source>
        <dbReference type="PIRSR" id="PIRSR601382-3"/>
    </source>
</evidence>
<dbReference type="EC" id="3.2.1.-" evidence="11"/>
<feature type="region of interest" description="Disordered" evidence="13">
    <location>
        <begin position="967"/>
        <end position="1056"/>
    </location>
</feature>
<organism evidence="15 16">
    <name type="scientific">Paramarasmius palmivorus</name>
    <dbReference type="NCBI Taxonomy" id="297713"/>
    <lineage>
        <taxon>Eukaryota</taxon>
        <taxon>Fungi</taxon>
        <taxon>Dikarya</taxon>
        <taxon>Basidiomycota</taxon>
        <taxon>Agaricomycotina</taxon>
        <taxon>Agaricomycetes</taxon>
        <taxon>Agaricomycetidae</taxon>
        <taxon>Agaricales</taxon>
        <taxon>Marasmiineae</taxon>
        <taxon>Marasmiaceae</taxon>
        <taxon>Paramarasmius</taxon>
    </lineage>
</organism>
<keyword evidence="5 11" id="KW-0378">Hydrolase</keyword>
<feature type="region of interest" description="Disordered" evidence="13">
    <location>
        <begin position="1081"/>
        <end position="1150"/>
    </location>
</feature>
<evidence type="ECO:0000256" key="5">
    <source>
        <dbReference type="ARBA" id="ARBA00022801"/>
    </source>
</evidence>
<keyword evidence="4" id="KW-0479">Metal-binding</keyword>
<protein>
    <recommendedName>
        <fullName evidence="11">alpha-1,2-Mannosidase</fullName>
        <ecNumber evidence="11">3.2.1.-</ecNumber>
    </recommendedName>
</protein>
<keyword evidence="16" id="KW-1185">Reference proteome</keyword>
<dbReference type="PANTHER" id="PTHR11742:SF55">
    <property type="entry name" value="ENDOPLASMIC RETICULUM MANNOSYL-OLIGOSACCHARIDE 1,2-ALPHA-MANNOSIDASE"/>
    <property type="match status" value="1"/>
</dbReference>
<dbReference type="PRINTS" id="PR00747">
    <property type="entry name" value="GLYHDRLASE47"/>
</dbReference>
<dbReference type="InterPro" id="IPR001382">
    <property type="entry name" value="Glyco_hydro_47"/>
</dbReference>
<dbReference type="GO" id="GO:0036503">
    <property type="term" value="P:ERAD pathway"/>
    <property type="evidence" value="ECO:0007669"/>
    <property type="project" value="UniProtKB-ARBA"/>
</dbReference>
<feature type="compositionally biased region" description="Basic and acidic residues" evidence="13">
    <location>
        <begin position="1211"/>
        <end position="1227"/>
    </location>
</feature>
<feature type="compositionally biased region" description="Polar residues" evidence="13">
    <location>
        <begin position="976"/>
        <end position="990"/>
    </location>
</feature>
<dbReference type="PANTHER" id="PTHR11742">
    <property type="entry name" value="MANNOSYL-OLIGOSACCHARIDE ALPHA-1,2-MANNOSIDASE-RELATED"/>
    <property type="match status" value="1"/>
</dbReference>
<comment type="catalytic activity">
    <reaction evidence="9">
        <text>N(4)-(alpha-D-Man-(1-&gt;2)-alpha-D-Man-(1-&gt;2)-alpha-D-Man-(1-&gt;3)-[alpha-D-Man-(1-&gt;2)-alpha-D-Man-(1-&gt;3)-[alpha-D-Man-(1-&gt;2)-alpha-D-Man-(1-&gt;6)]-alpha-D-Man-(1-&gt;6)]-beta-D-Man-(1-&gt;4)-beta-D-GlcNAc-(1-&gt;4)-beta-D-GlcNAc)-L-asparaginyl-[protein] (N-glucan mannose isomer 9A1,2,3B1,2,3) + 4 H2O = N(4)-(alpha-D-Man-(1-&gt;3)-[alpha-D-Man-(1-&gt;3)-[alpha-D-Man-(1-&gt;6)]-alpha-D-Man-(1-&gt;6)]-beta-D-Man-(1-&gt;4)-beta-D-GlcNAc-(1-&gt;4)-beta-D-GlcNAc)-L-asparaginyl-[protein] (N-glucan mannose isomer 5A1,2) + 4 beta-D-mannose</text>
        <dbReference type="Rhea" id="RHEA:56008"/>
        <dbReference type="Rhea" id="RHEA-COMP:14356"/>
        <dbReference type="Rhea" id="RHEA-COMP:14367"/>
        <dbReference type="ChEBI" id="CHEBI:15377"/>
        <dbReference type="ChEBI" id="CHEBI:28563"/>
        <dbReference type="ChEBI" id="CHEBI:59087"/>
        <dbReference type="ChEBI" id="CHEBI:139493"/>
        <dbReference type="EC" id="3.2.1.113"/>
    </reaction>
</comment>
<keyword evidence="14" id="KW-0472">Membrane</keyword>
<evidence type="ECO:0000256" key="7">
    <source>
        <dbReference type="ARBA" id="ARBA00023157"/>
    </source>
</evidence>
<dbReference type="InterPro" id="IPR036026">
    <property type="entry name" value="Seven-hairpin_glycosidases"/>
</dbReference>
<feature type="region of interest" description="Disordered" evidence="13">
    <location>
        <begin position="821"/>
        <end position="897"/>
    </location>
</feature>
<keyword evidence="14" id="KW-0812">Transmembrane</keyword>
<keyword evidence="7 10" id="KW-1015">Disulfide bond</keyword>
<evidence type="ECO:0000256" key="9">
    <source>
        <dbReference type="ARBA" id="ARBA00048605"/>
    </source>
</evidence>
<proteinExistence type="inferred from homology"/>
<keyword evidence="11" id="KW-0326">Glycosidase</keyword>
<keyword evidence="14" id="KW-1133">Transmembrane helix</keyword>
<dbReference type="Pfam" id="PF01532">
    <property type="entry name" value="Glyco_hydro_47"/>
    <property type="match status" value="1"/>
</dbReference>
<evidence type="ECO:0000256" key="2">
    <source>
        <dbReference type="ARBA" id="ARBA00004922"/>
    </source>
</evidence>
<comment type="similarity">
    <text evidence="3 11">Belongs to the glycosyl hydrolase 47 family.</text>
</comment>
<reference evidence="15 16" key="1">
    <citation type="submission" date="2024-01" db="EMBL/GenBank/DDBJ databases">
        <title>A draft genome for a cacao thread blight-causing isolate of Paramarasmius palmivorus.</title>
        <authorList>
            <person name="Baruah I.K."/>
            <person name="Bukari Y."/>
            <person name="Amoako-Attah I."/>
            <person name="Meinhardt L.W."/>
            <person name="Bailey B.A."/>
            <person name="Cohen S.P."/>
        </authorList>
    </citation>
    <scope>NUCLEOTIDE SEQUENCE [LARGE SCALE GENOMIC DNA]</scope>
    <source>
        <strain evidence="15 16">GH-12</strain>
    </source>
</reference>
<feature type="coiled-coil region" evidence="12">
    <location>
        <begin position="128"/>
        <end position="155"/>
    </location>
</feature>
<feature type="region of interest" description="Disordered" evidence="13">
    <location>
        <begin position="648"/>
        <end position="681"/>
    </location>
</feature>
<comment type="catalytic activity">
    <reaction evidence="8">
        <text>N(4)-(alpha-D-Man-(1-&gt;2)-alpha-D-Man-(1-&gt;2)-alpha-D-Man-(1-&gt;3)-[alpha-D-Man-(1-&gt;3)-[alpha-D-Man-(1-&gt;2)-alpha-D-Man-(1-&gt;6)]-alpha-D-Man-(1-&gt;6)]-beta-D-Man-(1-&gt;4)-beta-D-GlcNAc-(1-&gt;4)-beta-D-GlcNAc)-L-asparaginyl-[protein] (N-glucan mannose isomer 8A1,2,3B1,3) + 3 H2O = N(4)-(alpha-D-Man-(1-&gt;3)-[alpha-D-Man-(1-&gt;3)-[alpha-D-Man-(1-&gt;6)]-alpha-D-Man-(1-&gt;6)]-beta-D-Man-(1-&gt;4)-beta-D-GlcNAc-(1-&gt;4)-beta-D-GlcNAc)-L-asparaginyl-[protein] (N-glucan mannose isomer 5A1,2) + 3 beta-D-mannose</text>
        <dbReference type="Rhea" id="RHEA:56028"/>
        <dbReference type="Rhea" id="RHEA-COMP:14358"/>
        <dbReference type="Rhea" id="RHEA-COMP:14367"/>
        <dbReference type="ChEBI" id="CHEBI:15377"/>
        <dbReference type="ChEBI" id="CHEBI:28563"/>
        <dbReference type="ChEBI" id="CHEBI:59087"/>
        <dbReference type="ChEBI" id="CHEBI:60628"/>
        <dbReference type="EC" id="3.2.1.113"/>
    </reaction>
</comment>
<dbReference type="InterPro" id="IPR050749">
    <property type="entry name" value="Glycosyl_Hydrolase_47"/>
</dbReference>